<dbReference type="STRING" id="1407055.NITUZ_30101"/>
<organism evidence="1 2">
    <name type="scientific">Candidatus Nitrosotenuis uzonensis</name>
    <dbReference type="NCBI Taxonomy" id="1407055"/>
    <lineage>
        <taxon>Archaea</taxon>
        <taxon>Nitrososphaerota</taxon>
        <taxon>Candidatus Nitrosotenuis</taxon>
    </lineage>
</organism>
<keyword evidence="2" id="KW-1185">Reference proteome</keyword>
<accession>V6AS55</accession>
<evidence type="ECO:0000313" key="2">
    <source>
        <dbReference type="Proteomes" id="UP000018159"/>
    </source>
</evidence>
<proteinExistence type="predicted"/>
<evidence type="ECO:0000313" key="1">
    <source>
        <dbReference type="EMBL" id="CDI05409.1"/>
    </source>
</evidence>
<dbReference type="OrthoDB" id="12289at2157"/>
<protein>
    <submittedName>
        <fullName evidence="1">Uncharacterized protein</fullName>
    </submittedName>
</protein>
<sequence>MHKVTCVVITTLLFAVGFSSASADQSEKLEFASALEETLGHFHALELNLDENNAVLAMVHATHPIAELYDLMRPTLQESDPELDAKIQTTLMELRTNTVNATREDAQKALDDARMIIEEARILIVGQDLSNNPMFKLALMKTLLETSAAEYAEAVENGTINEMAEFQDGSAFVWRSQQIFEEIKGDVPEDASMEINDLYSTLWQAYDERADPSDIETLVGGLLAEIDEITGVESVMRGPETYFENIESLLDQVKEQYANGMSEEALSLATKAYLDNYEFLEGPIAKHDTKLMEEIEVMLRQELRNMINEGVTSDKIDSHVDAIVEKLHEAAMLIGAEHEHKEQEHEEQEQQDMSPLQQVEFGIEPEDVVCDSGMELIIKTGNSSPACVKSETAERLIQLGWGTRPQ</sequence>
<dbReference type="RefSeq" id="WP_155991278.1">
    <property type="nucleotide sequence ID" value="NZ_CBTY010000008.1"/>
</dbReference>
<gene>
    <name evidence="1" type="ORF">NITUZ_30101</name>
</gene>
<reference evidence="1 2" key="1">
    <citation type="journal article" date="2013" name="PLoS ONE">
        <title>Enrichment and Genome Sequence of the Group I.1a Ammonia-Oxidizing Archaeon ?Ca. Nitrosotenuis uzonensis? Representing a Clade Globally.</title>
        <authorList>
            <person name="Lebedeva E.V."/>
            <person name="Hatzenpichler R."/>
            <person name="Pelletier E."/>
            <person name="Schuster N."/>
            <person name="Hauzmayer S."/>
            <person name="Bulaev A."/>
            <person name="Grigor'eva N.V."/>
            <person name="Galushko A."/>
            <person name="Schmid M."/>
            <person name="Palatinszky M."/>
            <person name="Le Paslier D."/>
            <person name="Daims H."/>
            <person name="Wagner M."/>
        </authorList>
    </citation>
    <scope>NUCLEOTIDE SEQUENCE [LARGE SCALE GENOMIC DNA]</scope>
    <source>
        <strain evidence="1 2">N4</strain>
    </source>
</reference>
<dbReference type="AlphaFoldDB" id="V6AS55"/>
<dbReference type="EMBL" id="CBTY010000008">
    <property type="protein sequence ID" value="CDI05409.1"/>
    <property type="molecule type" value="Genomic_DNA"/>
</dbReference>
<comment type="caution">
    <text evidence="1">The sequence shown here is derived from an EMBL/GenBank/DDBJ whole genome shotgun (WGS) entry which is preliminary data.</text>
</comment>
<dbReference type="Proteomes" id="UP000018159">
    <property type="component" value="Unassembled WGS sequence"/>
</dbReference>
<name>V6AS55_9ARCH</name>